<dbReference type="AlphaFoldDB" id="A0A849SBS8"/>
<reference evidence="2 3" key="1">
    <citation type="submission" date="2020-04" db="EMBL/GenBank/DDBJ databases">
        <title>Metagenomic profiling of ammonia- and methane-oxidizing microorganisms in a Dutch drinking water treatment plant.</title>
        <authorList>
            <person name="Poghosyan L."/>
            <person name="Leucker S."/>
        </authorList>
    </citation>
    <scope>NUCLEOTIDE SEQUENCE [LARGE SCALE GENOMIC DNA]</scope>
    <source>
        <strain evidence="2">S-RSF-IL-03</strain>
    </source>
</reference>
<protein>
    <recommendedName>
        <fullName evidence="4">Porin</fullName>
    </recommendedName>
</protein>
<dbReference type="Proteomes" id="UP000580839">
    <property type="component" value="Unassembled WGS sequence"/>
</dbReference>
<keyword evidence="1" id="KW-0732">Signal</keyword>
<evidence type="ECO:0000256" key="1">
    <source>
        <dbReference type="SAM" id="SignalP"/>
    </source>
</evidence>
<dbReference type="InterPro" id="IPR023614">
    <property type="entry name" value="Porin_dom_sf"/>
</dbReference>
<evidence type="ECO:0000313" key="2">
    <source>
        <dbReference type="EMBL" id="NOT32822.1"/>
    </source>
</evidence>
<organism evidence="2 3">
    <name type="scientific">Eiseniibacteriota bacterium</name>
    <dbReference type="NCBI Taxonomy" id="2212470"/>
    <lineage>
        <taxon>Bacteria</taxon>
        <taxon>Candidatus Eiseniibacteriota</taxon>
    </lineage>
</organism>
<evidence type="ECO:0008006" key="4">
    <source>
        <dbReference type="Google" id="ProtNLM"/>
    </source>
</evidence>
<comment type="caution">
    <text evidence="2">The sequence shown here is derived from an EMBL/GenBank/DDBJ whole genome shotgun (WGS) entry which is preliminary data.</text>
</comment>
<name>A0A849SBS8_UNCEI</name>
<dbReference type="SUPFAM" id="SSF56935">
    <property type="entry name" value="Porins"/>
    <property type="match status" value="1"/>
</dbReference>
<accession>A0A849SBS8</accession>
<dbReference type="EMBL" id="JABFRW010000015">
    <property type="protein sequence ID" value="NOT32822.1"/>
    <property type="molecule type" value="Genomic_DNA"/>
</dbReference>
<dbReference type="Gene3D" id="2.40.160.10">
    <property type="entry name" value="Porin"/>
    <property type="match status" value="1"/>
</dbReference>
<sequence length="405" mass="43504">MSRGAGRVGAVALALSIALVSTAHAQASNVVAAASTSVDSARAAARPFVAGGYDDKPHLRGLFGRIAVGGYVEALYGWERADGVTEEAGFELRRWNLLTSSRVSERVQVWAEVEFEDGGEEIILELAQLDFELHPAFNVRGGMLLLPLGRFNLAHDGPRNAFTDRPLLATDLLGSALSMPGLGLFGLFEIGGEGRATYEAYAVNGFTDAILLDSPDGTRLAAGRRNAEDNNASPALVSRLAWSLDPRRELGISGFTGAYNTFRLDGLDVDERRSVRAAVLDLRTPLLGLEWNAEVAAVSIDVPAGLAGLFASRQGGFFVEASRPFGRALVRTLPSSYLAAGVRLEGIDLDRDLEGDSTIQLTSGLRFHPTPESVLKLDYLRSRARDRFNNAAEGAALRFSMTSYF</sequence>
<gene>
    <name evidence="2" type="ORF">HOP12_01495</name>
</gene>
<feature type="signal peptide" evidence="1">
    <location>
        <begin position="1"/>
        <end position="25"/>
    </location>
</feature>
<proteinExistence type="predicted"/>
<evidence type="ECO:0000313" key="3">
    <source>
        <dbReference type="Proteomes" id="UP000580839"/>
    </source>
</evidence>
<feature type="chain" id="PRO_5032641632" description="Porin" evidence="1">
    <location>
        <begin position="26"/>
        <end position="405"/>
    </location>
</feature>